<keyword evidence="3 7" id="KW-0418">Kinase</keyword>
<evidence type="ECO:0000256" key="3">
    <source>
        <dbReference type="ARBA" id="ARBA00022777"/>
    </source>
</evidence>
<dbReference type="InterPro" id="IPR007371">
    <property type="entry name" value="TPK_catalytic"/>
</dbReference>
<dbReference type="GO" id="GO:0004788">
    <property type="term" value="F:thiamine diphosphokinase activity"/>
    <property type="evidence" value="ECO:0007669"/>
    <property type="project" value="UniProtKB-UniRule"/>
</dbReference>
<reference evidence="8" key="2">
    <citation type="journal article" date="2019" name="MicrobiologyOpen">
        <title>High-quality draft genome sequence of Gaiella occulta isolated from a 150 meter deep mineral water borehole and comparison with the genome sequences of other deep-branching lineages of the phylum Actinobacteria.</title>
        <authorList>
            <person name="Severino R."/>
            <person name="Froufe H.J.C."/>
            <person name="Barroso C."/>
            <person name="Albuquerque L."/>
            <person name="Lobo-da-Cunha A."/>
            <person name="da Costa M.S."/>
            <person name="Egas C."/>
        </authorList>
    </citation>
    <scope>NUCLEOTIDE SEQUENCE [LARGE SCALE GENOMIC DNA]</scope>
    <source>
        <strain evidence="8">F2-233</strain>
    </source>
</reference>
<reference evidence="7 8" key="1">
    <citation type="submission" date="2018-07" db="EMBL/GenBank/DDBJ databases">
        <title>High-quality-draft genome sequence of Gaiella occulta.</title>
        <authorList>
            <person name="Severino R."/>
            <person name="Froufe H.J.C."/>
            <person name="Rainey F.A."/>
            <person name="Barroso C."/>
            <person name="Albuquerque L."/>
            <person name="Lobo-Da-Cunha A."/>
            <person name="Da Costa M.S."/>
            <person name="Egas C."/>
        </authorList>
    </citation>
    <scope>NUCLEOTIDE SEQUENCE [LARGE SCALE GENOMIC DNA]</scope>
    <source>
        <strain evidence="7 8">F2-233</strain>
    </source>
</reference>
<dbReference type="GO" id="GO:0005524">
    <property type="term" value="F:ATP binding"/>
    <property type="evidence" value="ECO:0007669"/>
    <property type="project" value="UniProtKB-KW"/>
</dbReference>
<dbReference type="EMBL" id="QQZY01000001">
    <property type="protein sequence ID" value="RDI76041.1"/>
    <property type="molecule type" value="Genomic_DNA"/>
</dbReference>
<feature type="domain" description="Thiamin pyrophosphokinase thiamin-binding" evidence="6">
    <location>
        <begin position="166"/>
        <end position="240"/>
    </location>
</feature>
<dbReference type="SMART" id="SM00983">
    <property type="entry name" value="TPK_B1_binding"/>
    <property type="match status" value="1"/>
</dbReference>
<dbReference type="EC" id="2.7.6.2" evidence="5"/>
<gene>
    <name evidence="7" type="ORF">Gocc_0460</name>
</gene>
<dbReference type="GO" id="GO:0006772">
    <property type="term" value="P:thiamine metabolic process"/>
    <property type="evidence" value="ECO:0007669"/>
    <property type="project" value="UniProtKB-UniRule"/>
</dbReference>
<evidence type="ECO:0000313" key="8">
    <source>
        <dbReference type="Proteomes" id="UP000254134"/>
    </source>
</evidence>
<evidence type="ECO:0000256" key="1">
    <source>
        <dbReference type="ARBA" id="ARBA00022679"/>
    </source>
</evidence>
<keyword evidence="2" id="KW-0547">Nucleotide-binding</keyword>
<organism evidence="7 8">
    <name type="scientific">Gaiella occulta</name>
    <dbReference type="NCBI Taxonomy" id="1002870"/>
    <lineage>
        <taxon>Bacteria</taxon>
        <taxon>Bacillati</taxon>
        <taxon>Actinomycetota</taxon>
        <taxon>Thermoleophilia</taxon>
        <taxon>Gaiellales</taxon>
        <taxon>Gaiellaceae</taxon>
        <taxon>Gaiella</taxon>
    </lineage>
</organism>
<dbReference type="NCBIfam" id="TIGR01378">
    <property type="entry name" value="thi_PPkinase"/>
    <property type="match status" value="1"/>
</dbReference>
<dbReference type="AlphaFoldDB" id="A0A7M2Z178"/>
<dbReference type="SUPFAM" id="SSF63862">
    <property type="entry name" value="Thiamin pyrophosphokinase, substrate-binding domain"/>
    <property type="match status" value="1"/>
</dbReference>
<dbReference type="Gene3D" id="3.40.50.10240">
    <property type="entry name" value="Thiamin pyrophosphokinase, catalytic domain"/>
    <property type="match status" value="1"/>
</dbReference>
<dbReference type="CDD" id="cd07995">
    <property type="entry name" value="TPK"/>
    <property type="match status" value="1"/>
</dbReference>
<dbReference type="GO" id="GO:0030975">
    <property type="term" value="F:thiamine binding"/>
    <property type="evidence" value="ECO:0007669"/>
    <property type="project" value="InterPro"/>
</dbReference>
<name>A0A7M2Z178_9ACTN</name>
<evidence type="ECO:0000256" key="2">
    <source>
        <dbReference type="ARBA" id="ARBA00022741"/>
    </source>
</evidence>
<comment type="caution">
    <text evidence="7">The sequence shown here is derived from an EMBL/GenBank/DDBJ whole genome shotgun (WGS) entry which is preliminary data.</text>
</comment>
<keyword evidence="1" id="KW-0808">Transferase</keyword>
<keyword evidence="4" id="KW-0067">ATP-binding</keyword>
<dbReference type="InterPro" id="IPR036371">
    <property type="entry name" value="TPK_B1-bd_sf"/>
</dbReference>
<evidence type="ECO:0000256" key="4">
    <source>
        <dbReference type="ARBA" id="ARBA00022840"/>
    </source>
</evidence>
<dbReference type="PANTHER" id="PTHR41299:SF1">
    <property type="entry name" value="THIAMINE PYROPHOSPHOKINASE"/>
    <property type="match status" value="1"/>
</dbReference>
<proteinExistence type="predicted"/>
<dbReference type="Pfam" id="PF04263">
    <property type="entry name" value="TPK_catalytic"/>
    <property type="match status" value="1"/>
</dbReference>
<dbReference type="Pfam" id="PF04265">
    <property type="entry name" value="TPK_B1_binding"/>
    <property type="match status" value="1"/>
</dbReference>
<evidence type="ECO:0000313" key="7">
    <source>
        <dbReference type="EMBL" id="RDI76041.1"/>
    </source>
</evidence>
<evidence type="ECO:0000256" key="5">
    <source>
        <dbReference type="NCBIfam" id="TIGR01378"/>
    </source>
</evidence>
<protein>
    <recommendedName>
        <fullName evidence="5">Thiamine diphosphokinase</fullName>
        <ecNumber evidence="5">2.7.6.2</ecNumber>
    </recommendedName>
</protein>
<dbReference type="GO" id="GO:0016301">
    <property type="term" value="F:kinase activity"/>
    <property type="evidence" value="ECO:0007669"/>
    <property type="project" value="UniProtKB-KW"/>
</dbReference>
<dbReference type="InterPro" id="IPR036759">
    <property type="entry name" value="TPK_catalytic_sf"/>
</dbReference>
<accession>A0A7M2Z178</accession>
<sequence>MRFGELGATGLRGWTERAADPHNLIWVMPAEERMRERIVIVVSGGDSAALPLPRTLPPAAAVIAADGGVDRAVALGLHVDLAVGDFDSATAAGLAAVEAAGARIERHPVEKDATDLELALDAALASGATRVVVVGDGGGRLDHLAAGMLLLGHERYAGVEIDAVLGTALVHVVRDARTISGERGEIVSLLPLGGAAEGVSTDGLTYGLADETLAAGTSRGVSNTFAGDEARISVEHGLLLAVRPGTHEEDRS</sequence>
<evidence type="ECO:0000259" key="6">
    <source>
        <dbReference type="SMART" id="SM00983"/>
    </source>
</evidence>
<dbReference type="PANTHER" id="PTHR41299">
    <property type="entry name" value="THIAMINE PYROPHOSPHOKINASE"/>
    <property type="match status" value="1"/>
</dbReference>
<dbReference type="InterPro" id="IPR006282">
    <property type="entry name" value="Thi_PPkinase"/>
</dbReference>
<keyword evidence="8" id="KW-1185">Reference proteome</keyword>
<dbReference type="SUPFAM" id="SSF63999">
    <property type="entry name" value="Thiamin pyrophosphokinase, catalytic domain"/>
    <property type="match status" value="1"/>
</dbReference>
<dbReference type="Proteomes" id="UP000254134">
    <property type="component" value="Unassembled WGS sequence"/>
</dbReference>
<dbReference type="InterPro" id="IPR053149">
    <property type="entry name" value="TPK"/>
</dbReference>
<dbReference type="InterPro" id="IPR007373">
    <property type="entry name" value="Thiamin_PyroPKinase_B1-bd"/>
</dbReference>
<dbReference type="GO" id="GO:0009229">
    <property type="term" value="P:thiamine diphosphate biosynthetic process"/>
    <property type="evidence" value="ECO:0007669"/>
    <property type="project" value="InterPro"/>
</dbReference>